<evidence type="ECO:0000259" key="2">
    <source>
        <dbReference type="Pfam" id="PF00561"/>
    </source>
</evidence>
<sequence>MKSRFYDKLQLEGKYIDLDYGYYTQSQLNNLLPNGILSVDVAKHTEVTLYSEDNLIGPKYVISNIANKSRKVPGFNNELNGQTVKSIKIECACRVDTDPYVTYEIYNNTFIRNGNTIAYTLYSVNPAPPKSAQDPPPQYNPIIVIIPDIGMARTLYSCVQDELAQRRFSSIILDLRGTGESSPSTTVTYIELINDYRTIIDDLKLNKKKPIVFGHGMGGAIAQLWGLTYRSELRNLILIDTAPFALFNLYNQLTSTQQWLSGLITTAVYASDVADAVYNTKSHDCQNTSLKQDLIDSYNYANTPTLQAMYTQNLDDYSMAKAPKLMPIPVLILHGTHDDVIALSGGVALHHLIPDSEFIKIRTGHTPFFTRPDPTYELIFHYLSPTGSLYIN</sequence>
<dbReference type="Gene3D" id="3.40.50.1820">
    <property type="entry name" value="alpha/beta hydrolase"/>
    <property type="match status" value="1"/>
</dbReference>
<accession>A0A1V0SKH6</accession>
<dbReference type="Pfam" id="PF00561">
    <property type="entry name" value="Abhydrolase_1"/>
    <property type="match status" value="1"/>
</dbReference>
<dbReference type="Gene3D" id="2.60.20.10">
    <property type="entry name" value="Crystallins"/>
    <property type="match status" value="1"/>
</dbReference>
<dbReference type="EMBL" id="KY684111">
    <property type="protein sequence ID" value="ARF12230.1"/>
    <property type="molecule type" value="Genomic_DNA"/>
</dbReference>
<evidence type="ECO:0000313" key="3">
    <source>
        <dbReference type="EMBL" id="ARF12230.1"/>
    </source>
</evidence>
<name>A0A1V0SKH6_9VIRU</name>
<proteinExistence type="predicted"/>
<dbReference type="PANTHER" id="PTHR43798">
    <property type="entry name" value="MONOACYLGLYCEROL LIPASE"/>
    <property type="match status" value="1"/>
</dbReference>
<gene>
    <name evidence="3" type="ORF">Klosneuvirus_4_45</name>
</gene>
<dbReference type="PRINTS" id="PR00111">
    <property type="entry name" value="ABHYDROLASE"/>
</dbReference>
<dbReference type="GO" id="GO:0016787">
    <property type="term" value="F:hydrolase activity"/>
    <property type="evidence" value="ECO:0007669"/>
    <property type="project" value="UniProtKB-KW"/>
</dbReference>
<dbReference type="InterPro" id="IPR011024">
    <property type="entry name" value="G_crystallin-like"/>
</dbReference>
<dbReference type="InterPro" id="IPR029058">
    <property type="entry name" value="AB_hydrolase_fold"/>
</dbReference>
<dbReference type="InterPro" id="IPR000073">
    <property type="entry name" value="AB_hydrolase_1"/>
</dbReference>
<protein>
    <submittedName>
        <fullName evidence="3">Alpha/beta hydrolase fold</fullName>
    </submittedName>
</protein>
<dbReference type="GO" id="GO:0016020">
    <property type="term" value="C:membrane"/>
    <property type="evidence" value="ECO:0007669"/>
    <property type="project" value="TreeGrafter"/>
</dbReference>
<evidence type="ECO:0000256" key="1">
    <source>
        <dbReference type="ARBA" id="ARBA00022801"/>
    </source>
</evidence>
<organism evidence="3">
    <name type="scientific">Klosneuvirus KNV1</name>
    <dbReference type="NCBI Taxonomy" id="1977640"/>
    <lineage>
        <taxon>Viruses</taxon>
        <taxon>Varidnaviria</taxon>
        <taxon>Bamfordvirae</taxon>
        <taxon>Nucleocytoviricota</taxon>
        <taxon>Megaviricetes</taxon>
        <taxon>Imitervirales</taxon>
        <taxon>Mimiviridae</taxon>
        <taxon>Klosneuvirinae</taxon>
        <taxon>Klosneuvirus</taxon>
    </lineage>
</organism>
<feature type="domain" description="AB hydrolase-1" evidence="2">
    <location>
        <begin position="141"/>
        <end position="372"/>
    </location>
</feature>
<dbReference type="SUPFAM" id="SSF53474">
    <property type="entry name" value="alpha/beta-Hydrolases"/>
    <property type="match status" value="1"/>
</dbReference>
<dbReference type="InterPro" id="IPR050266">
    <property type="entry name" value="AB_hydrolase_sf"/>
</dbReference>
<dbReference type="PANTHER" id="PTHR43798:SF31">
    <property type="entry name" value="AB HYDROLASE SUPERFAMILY PROTEIN YCLE"/>
    <property type="match status" value="1"/>
</dbReference>
<keyword evidence="1 3" id="KW-0378">Hydrolase</keyword>
<dbReference type="SUPFAM" id="SSF49695">
    <property type="entry name" value="gamma-Crystallin-like"/>
    <property type="match status" value="1"/>
</dbReference>
<reference evidence="3" key="1">
    <citation type="journal article" date="2017" name="Science">
        <title>Giant viruses with an expanded complement of translation system components.</title>
        <authorList>
            <person name="Schulz F."/>
            <person name="Yutin N."/>
            <person name="Ivanova N.N."/>
            <person name="Ortega D.R."/>
            <person name="Lee T.K."/>
            <person name="Vierheilig J."/>
            <person name="Daims H."/>
            <person name="Horn M."/>
            <person name="Wagner M."/>
            <person name="Jensen G.J."/>
            <person name="Kyrpides N.C."/>
            <person name="Koonin E.V."/>
            <person name="Woyke T."/>
        </authorList>
    </citation>
    <scope>NUCLEOTIDE SEQUENCE</scope>
    <source>
        <strain evidence="3">KNV1</strain>
    </source>
</reference>